<protein>
    <recommendedName>
        <fullName evidence="6">Reverse transcriptase zinc-binding domain-containing protein</fullName>
    </recommendedName>
</protein>
<feature type="domain" description="Reverse transcriptase zinc-binding" evidence="2">
    <location>
        <begin position="1073"/>
        <end position="1150"/>
    </location>
</feature>
<dbReference type="PANTHER" id="PTHR33116:SF80">
    <property type="entry name" value="REVERSE TRANSCRIPTASE ZINC-BINDING DOMAIN-CONTAINING PROTEIN"/>
    <property type="match status" value="1"/>
</dbReference>
<accession>A0AAU9T7P5</accession>
<dbReference type="PANTHER" id="PTHR33116">
    <property type="entry name" value="REVERSE TRANSCRIPTASE ZINC-BINDING DOMAIN-CONTAINING PROTEIN-RELATED-RELATED"/>
    <property type="match status" value="1"/>
</dbReference>
<feature type="region of interest" description="Disordered" evidence="1">
    <location>
        <begin position="435"/>
        <end position="480"/>
    </location>
</feature>
<feature type="non-terminal residue" evidence="4">
    <location>
        <position position="1"/>
    </location>
</feature>
<name>A0AAU9T7P5_THLAR</name>
<dbReference type="InterPro" id="IPR025558">
    <property type="entry name" value="DUF4283"/>
</dbReference>
<dbReference type="EMBL" id="OU466863">
    <property type="protein sequence ID" value="CAH2080111.1"/>
    <property type="molecule type" value="Genomic_DNA"/>
</dbReference>
<dbReference type="InterPro" id="IPR036691">
    <property type="entry name" value="Endo/exonu/phosph_ase_sf"/>
</dbReference>
<dbReference type="SUPFAM" id="SSF56219">
    <property type="entry name" value="DNase I-like"/>
    <property type="match status" value="1"/>
</dbReference>
<keyword evidence="5" id="KW-1185">Reference proteome</keyword>
<evidence type="ECO:0008006" key="6">
    <source>
        <dbReference type="Google" id="ProtNLM"/>
    </source>
</evidence>
<feature type="domain" description="DUF4283" evidence="3">
    <location>
        <begin position="165"/>
        <end position="246"/>
    </location>
</feature>
<gene>
    <name evidence="4" type="ORF">TAV2_LOCUS23039</name>
</gene>
<dbReference type="Gene3D" id="3.60.10.10">
    <property type="entry name" value="Endonuclease/exonuclease/phosphatase"/>
    <property type="match status" value="2"/>
</dbReference>
<feature type="region of interest" description="Disordered" evidence="1">
    <location>
        <begin position="42"/>
        <end position="61"/>
    </location>
</feature>
<dbReference type="Pfam" id="PF14111">
    <property type="entry name" value="DUF4283"/>
    <property type="match status" value="1"/>
</dbReference>
<feature type="region of interest" description="Disordered" evidence="1">
    <location>
        <begin position="93"/>
        <end position="115"/>
    </location>
</feature>
<reference evidence="4 5" key="1">
    <citation type="submission" date="2022-03" db="EMBL/GenBank/DDBJ databases">
        <authorList>
            <person name="Nunn A."/>
            <person name="Chopra R."/>
            <person name="Nunn A."/>
            <person name="Contreras Garrido A."/>
        </authorList>
    </citation>
    <scope>NUCLEOTIDE SEQUENCE [LARGE SCALE GENOMIC DNA]</scope>
</reference>
<feature type="compositionally biased region" description="Polar residues" evidence="1">
    <location>
        <begin position="386"/>
        <end position="395"/>
    </location>
</feature>
<evidence type="ECO:0000259" key="3">
    <source>
        <dbReference type="Pfam" id="PF14111"/>
    </source>
</evidence>
<evidence type="ECO:0000256" key="1">
    <source>
        <dbReference type="SAM" id="MobiDB-lite"/>
    </source>
</evidence>
<feature type="compositionally biased region" description="Low complexity" evidence="1">
    <location>
        <begin position="94"/>
        <end position="112"/>
    </location>
</feature>
<proteinExistence type="predicted"/>
<feature type="compositionally biased region" description="Low complexity" evidence="1">
    <location>
        <begin position="545"/>
        <end position="555"/>
    </location>
</feature>
<feature type="compositionally biased region" description="Polar residues" evidence="1">
    <location>
        <begin position="439"/>
        <end position="454"/>
    </location>
</feature>
<evidence type="ECO:0000313" key="5">
    <source>
        <dbReference type="Proteomes" id="UP000836841"/>
    </source>
</evidence>
<organism evidence="4 5">
    <name type="scientific">Thlaspi arvense</name>
    <name type="common">Field penny-cress</name>
    <dbReference type="NCBI Taxonomy" id="13288"/>
    <lineage>
        <taxon>Eukaryota</taxon>
        <taxon>Viridiplantae</taxon>
        <taxon>Streptophyta</taxon>
        <taxon>Embryophyta</taxon>
        <taxon>Tracheophyta</taxon>
        <taxon>Spermatophyta</taxon>
        <taxon>Magnoliopsida</taxon>
        <taxon>eudicotyledons</taxon>
        <taxon>Gunneridae</taxon>
        <taxon>Pentapetalae</taxon>
        <taxon>rosids</taxon>
        <taxon>malvids</taxon>
        <taxon>Brassicales</taxon>
        <taxon>Brassicaceae</taxon>
        <taxon>Thlaspideae</taxon>
        <taxon>Thlaspi</taxon>
    </lineage>
</organism>
<dbReference type="AlphaFoldDB" id="A0AAU9T7P5"/>
<evidence type="ECO:0000259" key="2">
    <source>
        <dbReference type="Pfam" id="PF13966"/>
    </source>
</evidence>
<feature type="region of interest" description="Disordered" evidence="1">
    <location>
        <begin position="540"/>
        <end position="568"/>
    </location>
</feature>
<sequence>MAGPPVRPPLIPPDLLFLNNFSVAVSVAPSDRLLDTEMLDSYSPSKSAISPRTPDGSVLSPSFSAQAPPIVASAQGVLVSDLFPPVNLDKYKTSSHLGESSSSSGALKSLRSTPHPDQTGVEFSWAAHFKSSGKYPKADVPVTVSAEGHPWVKIPNAVFERGARLHSDYIVGIFYGNAPSYEKIWGVLNYLWGKDQRVTIHNLTKNAFLFHIPSASLRRRILQHELWRVGDSPFYVTEWKSSFSLDPPSLQRAPIWASIHKIPFDLLTDEGLSFISKPLGVIVDAKPFSTISSVEIKVIVNLSTPLPSTVELEREDGRIDLLQVTYPWLPPLCPLCSKIGHKATLCPNAPPPQSKKEDFVKPKKPVRKYQEKQNAESAAKAVAATLPSQVQNPTESGLEMETPLPFCPVSRPVLAKPQDNSVVTTATIALESAPRETIPTATGSHTGHITTKDVSSLGDPLPTPTSAEANAGPSSSEANTEGRLFLLPKHMSSGKMRAGKEAREQLEIAANPFDLLKKDPENIDPDHSEAEMALTIHQASTLEHSSTPPSSSSFKQQKKKKRKVRENSLSPAGDSFFWNVRGINDTSKHRPLATWLRNKQATFGALLETHVRESNKDQILSSVGPEWSVLSNYQHSETGRIWIIYKQPTIIQHLFSDHQSITCDVKLEDDLPFQGPRFTWSNNRPSNPIGRKLDRCLVNGSWTLSFPSSHCSFLAPEFSDHCPCHIKLTTDSPTFGSRPFKFFNLLTSHPAFLYSIKSAWDDLGESAKSLKELCYKIKGLKRPLKALFRENFSDIEKRECEAHQHTLSRIHHRFALSPTALPVCYLGLPLCSKKLSVKDYDPLITQIRRKVGSWVHKRLSLAGRLRLISSIVYGIVGFWTKAFILPKKMIAKINSMAGSFLWHGKAEVQTGAKVSWPAVCFPMQEGGLGLRSLTSWNETCALKLIWMLFFRGGSIWVAWMRTKYLSKFCFWALKEDTPAVSWMFRKLLKLCHKAISFIQIQIGNGDDTFFWWDPWTPFGSLIHFLGPMGPATMGIPLFSLVRDCIQNGNWNLRAASLPLLATPPCGLCKKETNAIRSKNPTVSWYSLVWHKVAIPKHAAATWLFMLNRNPTFDRMVAWVLDVETICLLCGSSSESQNHLFFDCPFSNRVWSALLLKLDILNAPTSWAQIISWLPAALPQRDAQLGLLLLWQASIYELWKERNRRLHQGLTLPHYKIFKKIVYLMRNKTMALKNVCSKHSEALTLLWS</sequence>
<dbReference type="Pfam" id="PF13966">
    <property type="entry name" value="zf-RVT"/>
    <property type="match status" value="1"/>
</dbReference>
<dbReference type="Proteomes" id="UP000836841">
    <property type="component" value="Chromosome 7"/>
</dbReference>
<evidence type="ECO:0000313" key="4">
    <source>
        <dbReference type="EMBL" id="CAH2080111.1"/>
    </source>
</evidence>
<feature type="compositionally biased region" description="Polar residues" evidence="1">
    <location>
        <begin position="464"/>
        <end position="479"/>
    </location>
</feature>
<dbReference type="InterPro" id="IPR026960">
    <property type="entry name" value="RVT-Znf"/>
</dbReference>
<feature type="region of interest" description="Disordered" evidence="1">
    <location>
        <begin position="372"/>
        <end position="401"/>
    </location>
</feature>